<evidence type="ECO:0000313" key="2">
    <source>
        <dbReference type="EMBL" id="KAG0715467.1"/>
    </source>
</evidence>
<sequence>MTRAATLPESGQRSDTHHTAKQLRMPWPSSQPRRSQPRKEQCVPDVRMTSMYVDVSNTGHGDVLFANCCCAHCQSVTLHPLLQDAWERVSKVFCRPDECHRQKPAQSPGVG</sequence>
<comment type="caution">
    <text evidence="2">The sequence shown here is derived from an EMBL/GenBank/DDBJ whole genome shotgun (WGS) entry which is preliminary data.</text>
</comment>
<accession>A0A8J4XXN1</accession>
<name>A0A8J4XXN1_CHIOP</name>
<dbReference type="AlphaFoldDB" id="A0A8J4XXN1"/>
<dbReference type="Proteomes" id="UP000770661">
    <property type="component" value="Unassembled WGS sequence"/>
</dbReference>
<gene>
    <name evidence="2" type="ORF">GWK47_011863</name>
</gene>
<evidence type="ECO:0000256" key="1">
    <source>
        <dbReference type="SAM" id="MobiDB-lite"/>
    </source>
</evidence>
<keyword evidence="3" id="KW-1185">Reference proteome</keyword>
<feature type="region of interest" description="Disordered" evidence="1">
    <location>
        <begin position="1"/>
        <end position="42"/>
    </location>
</feature>
<dbReference type="EMBL" id="JACEEZ010019678">
    <property type="protein sequence ID" value="KAG0715467.1"/>
    <property type="molecule type" value="Genomic_DNA"/>
</dbReference>
<proteinExistence type="predicted"/>
<protein>
    <submittedName>
        <fullName evidence="2">Uncharacterized protein</fullName>
    </submittedName>
</protein>
<reference evidence="2" key="1">
    <citation type="submission" date="2020-07" db="EMBL/GenBank/DDBJ databases">
        <title>The High-quality genome of the commercially important snow crab, Chionoecetes opilio.</title>
        <authorList>
            <person name="Jeong J.-H."/>
            <person name="Ryu S."/>
        </authorList>
    </citation>
    <scope>NUCLEOTIDE SEQUENCE</scope>
    <source>
        <strain evidence="2">MADBK_172401_WGS</strain>
        <tissue evidence="2">Digestive gland</tissue>
    </source>
</reference>
<organism evidence="2 3">
    <name type="scientific">Chionoecetes opilio</name>
    <name type="common">Atlantic snow crab</name>
    <name type="synonym">Cancer opilio</name>
    <dbReference type="NCBI Taxonomy" id="41210"/>
    <lineage>
        <taxon>Eukaryota</taxon>
        <taxon>Metazoa</taxon>
        <taxon>Ecdysozoa</taxon>
        <taxon>Arthropoda</taxon>
        <taxon>Crustacea</taxon>
        <taxon>Multicrustacea</taxon>
        <taxon>Malacostraca</taxon>
        <taxon>Eumalacostraca</taxon>
        <taxon>Eucarida</taxon>
        <taxon>Decapoda</taxon>
        <taxon>Pleocyemata</taxon>
        <taxon>Brachyura</taxon>
        <taxon>Eubrachyura</taxon>
        <taxon>Majoidea</taxon>
        <taxon>Majidae</taxon>
        <taxon>Chionoecetes</taxon>
    </lineage>
</organism>
<evidence type="ECO:0000313" key="3">
    <source>
        <dbReference type="Proteomes" id="UP000770661"/>
    </source>
</evidence>